<feature type="compositionally biased region" description="Basic and acidic residues" evidence="1">
    <location>
        <begin position="1"/>
        <end position="13"/>
    </location>
</feature>
<gene>
    <name evidence="2" type="ORF">IAD32_08210</name>
</gene>
<name>A0A9D1CUS7_9FIRM</name>
<comment type="caution">
    <text evidence="2">The sequence shown here is derived from an EMBL/GenBank/DDBJ whole genome shotgun (WGS) entry which is preliminary data.</text>
</comment>
<dbReference type="AlphaFoldDB" id="A0A9D1CUS7"/>
<evidence type="ECO:0000313" key="2">
    <source>
        <dbReference type="EMBL" id="HIQ81247.1"/>
    </source>
</evidence>
<reference evidence="2" key="1">
    <citation type="submission" date="2020-10" db="EMBL/GenBank/DDBJ databases">
        <authorList>
            <person name="Gilroy R."/>
        </authorList>
    </citation>
    <scope>NUCLEOTIDE SEQUENCE</scope>
    <source>
        <strain evidence="2">ChiSjej1B19-3389</strain>
    </source>
</reference>
<proteinExistence type="predicted"/>
<dbReference type="EMBL" id="DVFW01000042">
    <property type="protein sequence ID" value="HIQ81247.1"/>
    <property type="molecule type" value="Genomic_DNA"/>
</dbReference>
<feature type="region of interest" description="Disordered" evidence="1">
    <location>
        <begin position="1"/>
        <end position="46"/>
    </location>
</feature>
<accession>A0A9D1CUS7</accession>
<protein>
    <submittedName>
        <fullName evidence="2">Uncharacterized protein</fullName>
    </submittedName>
</protein>
<sequence length="46" mass="5028">MSKRIWTDIKTGTRDPSSAGERKNAAADCRPVGIKKDPDQKLGQSI</sequence>
<organism evidence="2 3">
    <name type="scientific">Candidatus Scatavimonas merdigallinarum</name>
    <dbReference type="NCBI Taxonomy" id="2840914"/>
    <lineage>
        <taxon>Bacteria</taxon>
        <taxon>Bacillati</taxon>
        <taxon>Bacillota</taxon>
        <taxon>Clostridia</taxon>
        <taxon>Eubacteriales</taxon>
        <taxon>Oscillospiraceae</taxon>
        <taxon>Oscillospiraceae incertae sedis</taxon>
        <taxon>Candidatus Scatavimonas</taxon>
    </lineage>
</organism>
<reference evidence="2" key="2">
    <citation type="journal article" date="2021" name="PeerJ">
        <title>Extensive microbial diversity within the chicken gut microbiome revealed by metagenomics and culture.</title>
        <authorList>
            <person name="Gilroy R."/>
            <person name="Ravi A."/>
            <person name="Getino M."/>
            <person name="Pursley I."/>
            <person name="Horton D.L."/>
            <person name="Alikhan N.F."/>
            <person name="Baker D."/>
            <person name="Gharbi K."/>
            <person name="Hall N."/>
            <person name="Watson M."/>
            <person name="Adriaenssens E.M."/>
            <person name="Foster-Nyarko E."/>
            <person name="Jarju S."/>
            <person name="Secka A."/>
            <person name="Antonio M."/>
            <person name="Oren A."/>
            <person name="Chaudhuri R.R."/>
            <person name="La Ragione R."/>
            <person name="Hildebrand F."/>
            <person name="Pallen M.J."/>
        </authorList>
    </citation>
    <scope>NUCLEOTIDE SEQUENCE</scope>
    <source>
        <strain evidence="2">ChiSjej1B19-3389</strain>
    </source>
</reference>
<evidence type="ECO:0000313" key="3">
    <source>
        <dbReference type="Proteomes" id="UP000886787"/>
    </source>
</evidence>
<dbReference type="Proteomes" id="UP000886787">
    <property type="component" value="Unassembled WGS sequence"/>
</dbReference>
<evidence type="ECO:0000256" key="1">
    <source>
        <dbReference type="SAM" id="MobiDB-lite"/>
    </source>
</evidence>